<dbReference type="Gramene" id="KZM98302">
    <property type="protein sequence ID" value="KZM98302"/>
    <property type="gene ID" value="DCAR_014336"/>
</dbReference>
<proteinExistence type="inferred from homology"/>
<keyword evidence="11" id="KW-1185">Reference proteome</keyword>
<feature type="region of interest" description="Disordered" evidence="7">
    <location>
        <begin position="1"/>
        <end position="23"/>
    </location>
</feature>
<reference evidence="9" key="1">
    <citation type="journal article" date="2016" name="Nat. Genet.">
        <title>A high-quality carrot genome assembly provides new insights into carotenoid accumulation and asterid genome evolution.</title>
        <authorList>
            <person name="Iorizzo M."/>
            <person name="Ellison S."/>
            <person name="Senalik D."/>
            <person name="Zeng P."/>
            <person name="Satapoomin P."/>
            <person name="Huang J."/>
            <person name="Bowman M."/>
            <person name="Iovene M."/>
            <person name="Sanseverino W."/>
            <person name="Cavagnaro P."/>
            <person name="Yildiz M."/>
            <person name="Macko-Podgorni A."/>
            <person name="Moranska E."/>
            <person name="Grzebelus E."/>
            <person name="Grzebelus D."/>
            <person name="Ashrafi H."/>
            <person name="Zheng Z."/>
            <person name="Cheng S."/>
            <person name="Spooner D."/>
            <person name="Van Deynze A."/>
            <person name="Simon P."/>
        </authorList>
    </citation>
    <scope>NUCLEOTIDE SEQUENCE [LARGE SCALE GENOMIC DNA]</scope>
    <source>
        <tissue evidence="9">Leaf</tissue>
    </source>
</reference>
<gene>
    <name evidence="9" type="ORF">DCAR_014336</name>
    <name evidence="10" type="ORF">DCAR_0416598</name>
</gene>
<keyword evidence="5 8" id="KW-1133">Transmembrane helix</keyword>
<keyword evidence="3 8" id="KW-0812">Transmembrane</keyword>
<dbReference type="PANTHER" id="PTHR16318:SF0">
    <property type="entry name" value="GAMMA-SECRETASE SUBUNIT PEN-2"/>
    <property type="match status" value="1"/>
</dbReference>
<feature type="transmembrane region" description="Helical" evidence="8">
    <location>
        <begin position="88"/>
        <end position="112"/>
    </location>
</feature>
<comment type="subcellular location">
    <subcellularLocation>
        <location evidence="1">Membrane</location>
        <topology evidence="1">Multi-pass membrane protein</topology>
    </subcellularLocation>
</comment>
<evidence type="ECO:0008006" key="12">
    <source>
        <dbReference type="Google" id="ProtNLM"/>
    </source>
</evidence>
<evidence type="ECO:0000256" key="1">
    <source>
        <dbReference type="ARBA" id="ARBA00004141"/>
    </source>
</evidence>
<dbReference type="GO" id="GO:0007219">
    <property type="term" value="P:Notch signaling pathway"/>
    <property type="evidence" value="ECO:0007669"/>
    <property type="project" value="UniProtKB-KW"/>
</dbReference>
<evidence type="ECO:0000256" key="8">
    <source>
        <dbReference type="SAM" id="Phobius"/>
    </source>
</evidence>
<dbReference type="OrthoDB" id="524898at2759"/>
<dbReference type="STRING" id="79200.A0A162AA83"/>
<feature type="transmembrane region" description="Helical" evidence="8">
    <location>
        <begin position="53"/>
        <end position="76"/>
    </location>
</feature>
<dbReference type="KEGG" id="dcr:108216650"/>
<evidence type="ECO:0000256" key="5">
    <source>
        <dbReference type="ARBA" id="ARBA00022989"/>
    </source>
</evidence>
<keyword evidence="6 8" id="KW-0472">Membrane</keyword>
<evidence type="ECO:0000256" key="7">
    <source>
        <dbReference type="SAM" id="MobiDB-lite"/>
    </source>
</evidence>
<dbReference type="EMBL" id="LNRQ01000004">
    <property type="protein sequence ID" value="KZM98302.1"/>
    <property type="molecule type" value="Genomic_DNA"/>
</dbReference>
<protein>
    <recommendedName>
        <fullName evidence="12">Gamma-secretase subunit PEN-2</fullName>
    </recommendedName>
</protein>
<evidence type="ECO:0000313" key="10">
    <source>
        <dbReference type="EMBL" id="WOG97258.1"/>
    </source>
</evidence>
<feature type="compositionally biased region" description="Low complexity" evidence="7">
    <location>
        <begin position="10"/>
        <end position="22"/>
    </location>
</feature>
<evidence type="ECO:0000313" key="9">
    <source>
        <dbReference type="EMBL" id="KZM98302.1"/>
    </source>
</evidence>
<dbReference type="EMBL" id="CP093346">
    <property type="protein sequence ID" value="WOG97258.1"/>
    <property type="molecule type" value="Genomic_DNA"/>
</dbReference>
<name>A0A162AA83_DAUCS</name>
<accession>A0A162AA83</accession>
<evidence type="ECO:0000313" key="11">
    <source>
        <dbReference type="Proteomes" id="UP000077755"/>
    </source>
</evidence>
<comment type="similarity">
    <text evidence="2">Belongs to the PEN-2 family.</text>
</comment>
<dbReference type="InterPro" id="IPR019379">
    <property type="entry name" value="Gamma_Secretase_Asp_P_PEN2"/>
</dbReference>
<sequence length="140" mass="15909">MERPREVEVENNNNNPSSSASALIGGGVRQQWPTIDGPLGLSESDSLWYARNFFIFGFFLLPLLWGVNCYLFWPVLRRSTSFPHLRPYIVRSAIAFSVFTAILGSWAITFIVGGERLFGHTWDELVMYNVADKYGLTGWI</sequence>
<organism evidence="9">
    <name type="scientific">Daucus carota subsp. sativus</name>
    <name type="common">Carrot</name>
    <dbReference type="NCBI Taxonomy" id="79200"/>
    <lineage>
        <taxon>Eukaryota</taxon>
        <taxon>Viridiplantae</taxon>
        <taxon>Streptophyta</taxon>
        <taxon>Embryophyta</taxon>
        <taxon>Tracheophyta</taxon>
        <taxon>Spermatophyta</taxon>
        <taxon>Magnoliopsida</taxon>
        <taxon>eudicotyledons</taxon>
        <taxon>Gunneridae</taxon>
        <taxon>Pentapetalae</taxon>
        <taxon>asterids</taxon>
        <taxon>campanulids</taxon>
        <taxon>Apiales</taxon>
        <taxon>Apiaceae</taxon>
        <taxon>Apioideae</taxon>
        <taxon>Scandiceae</taxon>
        <taxon>Daucinae</taxon>
        <taxon>Daucus</taxon>
        <taxon>Daucus sect. Daucus</taxon>
    </lineage>
</organism>
<keyword evidence="4" id="KW-0914">Notch signaling pathway</keyword>
<evidence type="ECO:0000256" key="3">
    <source>
        <dbReference type="ARBA" id="ARBA00022692"/>
    </source>
</evidence>
<evidence type="ECO:0000256" key="6">
    <source>
        <dbReference type="ARBA" id="ARBA00023136"/>
    </source>
</evidence>
<dbReference type="GO" id="GO:0070765">
    <property type="term" value="C:gamma-secretase complex"/>
    <property type="evidence" value="ECO:0007669"/>
    <property type="project" value="TreeGrafter"/>
</dbReference>
<dbReference type="OMA" id="QVWPTID"/>
<evidence type="ECO:0000256" key="4">
    <source>
        <dbReference type="ARBA" id="ARBA00022976"/>
    </source>
</evidence>
<dbReference type="PANTHER" id="PTHR16318">
    <property type="entry name" value="GAMMA-SECRETASE SUBUNIT PEN-2"/>
    <property type="match status" value="1"/>
</dbReference>
<dbReference type="Proteomes" id="UP000077755">
    <property type="component" value="Chromosome 4"/>
</dbReference>
<dbReference type="Pfam" id="PF10251">
    <property type="entry name" value="PEN-2"/>
    <property type="match status" value="1"/>
</dbReference>
<reference evidence="10" key="2">
    <citation type="submission" date="2022-03" db="EMBL/GenBank/DDBJ databases">
        <title>Draft title - Genomic analysis of global carrot germplasm unveils the trajectory of domestication and the origin of high carotenoid orange carrot.</title>
        <authorList>
            <person name="Iorizzo M."/>
            <person name="Ellison S."/>
            <person name="Senalik D."/>
            <person name="Macko-Podgorni A."/>
            <person name="Grzebelus D."/>
            <person name="Bostan H."/>
            <person name="Rolling W."/>
            <person name="Curaba J."/>
            <person name="Simon P."/>
        </authorList>
    </citation>
    <scope>NUCLEOTIDE SEQUENCE</scope>
    <source>
        <tissue evidence="10">Leaf</tissue>
    </source>
</reference>
<dbReference type="AlphaFoldDB" id="A0A162AA83"/>
<evidence type="ECO:0000256" key="2">
    <source>
        <dbReference type="ARBA" id="ARBA00009607"/>
    </source>
</evidence>